<evidence type="ECO:0000313" key="2">
    <source>
        <dbReference type="Proteomes" id="UP000198605"/>
    </source>
</evidence>
<dbReference type="Proteomes" id="UP000198605">
    <property type="component" value="Unassembled WGS sequence"/>
</dbReference>
<dbReference type="EMBL" id="FMIB01000002">
    <property type="protein sequence ID" value="SCL50635.1"/>
    <property type="molecule type" value="Genomic_DNA"/>
</dbReference>
<dbReference type="OrthoDB" id="3400693at2"/>
<dbReference type="GeneID" id="43277699"/>
<protein>
    <submittedName>
        <fullName evidence="1">Uncharacterized protein</fullName>
    </submittedName>
</protein>
<dbReference type="RefSeq" id="WP_091307838.1">
    <property type="nucleotide sequence ID" value="NZ_FMIB01000002.1"/>
</dbReference>
<organism evidence="1 2">
    <name type="scientific">Micromonospora chersina</name>
    <dbReference type="NCBI Taxonomy" id="47854"/>
    <lineage>
        <taxon>Bacteria</taxon>
        <taxon>Bacillati</taxon>
        <taxon>Actinomycetota</taxon>
        <taxon>Actinomycetes</taxon>
        <taxon>Micromonosporales</taxon>
        <taxon>Micromonosporaceae</taxon>
        <taxon>Micromonospora</taxon>
    </lineage>
</organism>
<name>A0A1C6U958_9ACTN</name>
<sequence length="673" mass="74011">MAETPSSTKDSQDSEYIDGHDAVAGRQVVYNIIQRAEFRGSATFGVDGHARSEVRQRTGRIGATELNRLDHFFQPPEAFVRLAEELAQERILLLEGRPGSGRRAGAIQLLRHVAPGLPLVSLSPTSTFSELCTKKFHKQGYLLPDKLGERKISRAELDNLTEALTDAQAFLVVTLTTMTAASDVGVTLRHWPAPVANTLLATYLDRHGVNVDARQREETIAQLPADATPSQVVAVGKRLVAGHSGIEALGALSEENAARVGQWFDQRPTFGQLQFIAALAFLDQTTESAFEAAFEQLTQAMTPTPATPEAITAETVIPQQRHDRFTADSLATVTSETDDYGTTGRRVELKQFVSHERLVSCLHERYGPQLWNPLTTWLRTLARRRDPQLQAAIARGVAQLWKVDRTVAECSFLTPWSKGTAAEQLTAALALWWLGLDSRTEDAALQCATDWAAKGTASQRRTSIVAFSGALGLRFPSDALKWMWRSATAATNDKELQLARSSVVEFCAEASADVETLTAVVRKVLALVNGLPCNPLVRRDALRLVTDILAVRCGGLLLPTTCLRLVPDSATALGQLWAHTLLTRPVRRAALDTLCACLRELERGPRDAEPLPHRRGTASDPLIERLGRSILAALPTEKERELLYTDVTRCLQRRSRHDDDRTVRILLALQAAF</sequence>
<keyword evidence="2" id="KW-1185">Reference proteome</keyword>
<proteinExistence type="predicted"/>
<dbReference type="STRING" id="47854.GA0070603_1032"/>
<reference evidence="2" key="1">
    <citation type="submission" date="2016-06" db="EMBL/GenBank/DDBJ databases">
        <authorList>
            <person name="Varghese N."/>
            <person name="Submissions Spin"/>
        </authorList>
    </citation>
    <scope>NUCLEOTIDE SEQUENCE [LARGE SCALE GENOMIC DNA]</scope>
    <source>
        <strain evidence="2">DSM 44151</strain>
    </source>
</reference>
<evidence type="ECO:0000313" key="1">
    <source>
        <dbReference type="EMBL" id="SCL50635.1"/>
    </source>
</evidence>
<gene>
    <name evidence="1" type="ORF">GA0070603_1032</name>
</gene>
<dbReference type="AlphaFoldDB" id="A0A1C6U958"/>
<accession>A0A1C6U958</accession>